<dbReference type="GO" id="GO:0110142">
    <property type="term" value="C:ubiquinone biosynthesis complex"/>
    <property type="evidence" value="ECO:0007669"/>
    <property type="project" value="UniProtKB-ARBA"/>
</dbReference>
<dbReference type="GO" id="GO:0006744">
    <property type="term" value="P:ubiquinone biosynthetic process"/>
    <property type="evidence" value="ECO:0007669"/>
    <property type="project" value="InterPro"/>
</dbReference>
<sequence>MAQETYDIVVGGGGYVGIAAAVAIRSAAPHLRIVVIDAAPAQVWRKDQRASAIAAGASRMLTSMGLWDEILKEAQPITDMIVTDSRTSDPVRPIFLTFDGEIAPGEPFAHMVPNYVMVGALRRKAEELGITIEQGVTVEGFENQNASTHVLLGDGRTLVARLLIAADGVRSRLRDMAGIKTVHWSYGQSGIVTTVAHERPHHGRAEEHFLPAGPFAILPLKDNRASLVWTERTEDAERLIKEDDLVFEAELERRFGHKLGALEVVGARRAYPLGLTLAREFVRERIALAGDAAHGIHPIAGQGLNMGFRDVAALAETIVEADRLGLDIGSLSVLERYQLWRRFDTFQMGVTSDVLNRLFSNDSTPVRALRDFGLGLVDRMPALKSFFIRQASGVPGSDGPRLLRGEPI</sequence>
<evidence type="ECO:0000256" key="3">
    <source>
        <dbReference type="ARBA" id="ARBA00005349"/>
    </source>
</evidence>
<dbReference type="Gene3D" id="3.50.50.60">
    <property type="entry name" value="FAD/NAD(P)-binding domain"/>
    <property type="match status" value="2"/>
</dbReference>
<proteinExistence type="inferred from homology"/>
<feature type="domain" description="FAD-binding" evidence="8">
    <location>
        <begin position="7"/>
        <end position="320"/>
    </location>
</feature>
<protein>
    <submittedName>
        <fullName evidence="9">Ubiquinone biosynthesis hydroxylase</fullName>
    </submittedName>
</protein>
<evidence type="ECO:0000256" key="2">
    <source>
        <dbReference type="ARBA" id="ARBA00004749"/>
    </source>
</evidence>
<dbReference type="PANTHER" id="PTHR43876:SF7">
    <property type="entry name" value="UBIQUINONE BIOSYNTHESIS MONOOXYGENASE COQ6, MITOCHONDRIAL"/>
    <property type="match status" value="1"/>
</dbReference>
<dbReference type="RefSeq" id="WP_267992898.1">
    <property type="nucleotide sequence ID" value="NZ_JAPJZI010000001.1"/>
</dbReference>
<organism evidence="9 10">
    <name type="scientific">Hoeflea prorocentri</name>
    <dbReference type="NCBI Taxonomy" id="1922333"/>
    <lineage>
        <taxon>Bacteria</taxon>
        <taxon>Pseudomonadati</taxon>
        <taxon>Pseudomonadota</taxon>
        <taxon>Alphaproteobacteria</taxon>
        <taxon>Hyphomicrobiales</taxon>
        <taxon>Rhizobiaceae</taxon>
        <taxon>Hoeflea</taxon>
    </lineage>
</organism>
<dbReference type="SUPFAM" id="SSF51905">
    <property type="entry name" value="FAD/NAD(P)-binding domain"/>
    <property type="match status" value="1"/>
</dbReference>
<comment type="pathway">
    <text evidence="2">Cofactor biosynthesis; ubiquinone biosynthesis.</text>
</comment>
<gene>
    <name evidence="9" type="ORF">OQ273_21120</name>
</gene>
<evidence type="ECO:0000313" key="10">
    <source>
        <dbReference type="Proteomes" id="UP001151234"/>
    </source>
</evidence>
<dbReference type="FunFam" id="3.50.50.60:FF:000021">
    <property type="entry name" value="Ubiquinone biosynthesis monooxygenase COQ6"/>
    <property type="match status" value="1"/>
</dbReference>
<dbReference type="InterPro" id="IPR002938">
    <property type="entry name" value="FAD-bd"/>
</dbReference>
<name>A0A9X3UM61_9HYPH</name>
<reference evidence="9" key="1">
    <citation type="submission" date="2022-11" db="EMBL/GenBank/DDBJ databases">
        <title>Draft genome sequence of Hoeflea poritis E7-10 and Hoeflea prorocentri PM5-8, separated from scleractinian coral Porites lutea and marine dinoflagellate.</title>
        <authorList>
            <person name="Zhang G."/>
            <person name="Wei Q."/>
            <person name="Cai L."/>
        </authorList>
    </citation>
    <scope>NUCLEOTIDE SEQUENCE</scope>
    <source>
        <strain evidence="9">PM5-8</strain>
    </source>
</reference>
<dbReference type="Pfam" id="PF01494">
    <property type="entry name" value="FAD_binding_3"/>
    <property type="match status" value="1"/>
</dbReference>
<dbReference type="GO" id="GO:0016705">
    <property type="term" value="F:oxidoreductase activity, acting on paired donors, with incorporation or reduction of molecular oxygen"/>
    <property type="evidence" value="ECO:0007669"/>
    <property type="project" value="InterPro"/>
</dbReference>
<dbReference type="PROSITE" id="PS01304">
    <property type="entry name" value="UBIH"/>
    <property type="match status" value="1"/>
</dbReference>
<accession>A0A9X3UM61</accession>
<keyword evidence="7" id="KW-0503">Monooxygenase</keyword>
<dbReference type="NCBIfam" id="TIGR01988">
    <property type="entry name" value="Ubi-OHases"/>
    <property type="match status" value="1"/>
</dbReference>
<keyword evidence="6" id="KW-0560">Oxidoreductase</keyword>
<dbReference type="NCBIfam" id="NF005599">
    <property type="entry name" value="PRK07333.1"/>
    <property type="match status" value="1"/>
</dbReference>
<evidence type="ECO:0000313" key="9">
    <source>
        <dbReference type="EMBL" id="MDA5401088.1"/>
    </source>
</evidence>
<dbReference type="PRINTS" id="PR00420">
    <property type="entry name" value="RNGMNOXGNASE"/>
</dbReference>
<dbReference type="GO" id="GO:0071949">
    <property type="term" value="F:FAD binding"/>
    <property type="evidence" value="ECO:0007669"/>
    <property type="project" value="InterPro"/>
</dbReference>
<keyword evidence="4" id="KW-0285">Flavoprotein</keyword>
<dbReference type="InterPro" id="IPR051205">
    <property type="entry name" value="UbiH/COQ6_monooxygenase"/>
</dbReference>
<keyword evidence="5" id="KW-0274">FAD</keyword>
<evidence type="ECO:0000256" key="5">
    <source>
        <dbReference type="ARBA" id="ARBA00022827"/>
    </source>
</evidence>
<evidence type="ECO:0000256" key="7">
    <source>
        <dbReference type="ARBA" id="ARBA00023033"/>
    </source>
</evidence>
<dbReference type="InterPro" id="IPR010971">
    <property type="entry name" value="UbiH/COQ6"/>
</dbReference>
<evidence type="ECO:0000256" key="6">
    <source>
        <dbReference type="ARBA" id="ARBA00023002"/>
    </source>
</evidence>
<evidence type="ECO:0000256" key="1">
    <source>
        <dbReference type="ARBA" id="ARBA00001974"/>
    </source>
</evidence>
<dbReference type="GO" id="GO:0004497">
    <property type="term" value="F:monooxygenase activity"/>
    <property type="evidence" value="ECO:0007669"/>
    <property type="project" value="UniProtKB-KW"/>
</dbReference>
<keyword evidence="10" id="KW-1185">Reference proteome</keyword>
<comment type="similarity">
    <text evidence="3">Belongs to the UbiH/COQ6 family.</text>
</comment>
<comment type="caution">
    <text evidence="9">The sequence shown here is derived from an EMBL/GenBank/DDBJ whole genome shotgun (WGS) entry which is preliminary data.</text>
</comment>
<dbReference type="InterPro" id="IPR018168">
    <property type="entry name" value="Ubi_Hdrlase_CS"/>
</dbReference>
<dbReference type="InterPro" id="IPR036188">
    <property type="entry name" value="FAD/NAD-bd_sf"/>
</dbReference>
<evidence type="ECO:0000256" key="4">
    <source>
        <dbReference type="ARBA" id="ARBA00022630"/>
    </source>
</evidence>
<comment type="cofactor">
    <cofactor evidence="1">
        <name>FAD</name>
        <dbReference type="ChEBI" id="CHEBI:57692"/>
    </cofactor>
</comment>
<evidence type="ECO:0000259" key="8">
    <source>
        <dbReference type="Pfam" id="PF01494"/>
    </source>
</evidence>
<dbReference type="Proteomes" id="UP001151234">
    <property type="component" value="Unassembled WGS sequence"/>
</dbReference>
<dbReference type="PANTHER" id="PTHR43876">
    <property type="entry name" value="UBIQUINONE BIOSYNTHESIS MONOOXYGENASE COQ6, MITOCHONDRIAL"/>
    <property type="match status" value="1"/>
</dbReference>
<dbReference type="AlphaFoldDB" id="A0A9X3UM61"/>
<keyword evidence="9" id="KW-0830">Ubiquinone</keyword>
<dbReference type="EMBL" id="JAPJZI010000001">
    <property type="protein sequence ID" value="MDA5401088.1"/>
    <property type="molecule type" value="Genomic_DNA"/>
</dbReference>